<comment type="caution">
    <text evidence="10">The sequence shown here is derived from an EMBL/GenBank/DDBJ whole genome shotgun (WGS) entry which is preliminary data.</text>
</comment>
<keyword evidence="8" id="KW-0732">Signal</keyword>
<reference evidence="10 11" key="1">
    <citation type="submission" date="2009-02" db="EMBL/GenBank/DDBJ databases">
        <title>Sequencing of the draft genome and assembly of Lutiella nitroferrum 2002.</title>
        <authorList>
            <consortium name="US DOE Joint Genome Institute (JGI-PGF)"/>
            <person name="Lucas S."/>
            <person name="Copeland A."/>
            <person name="Lapidus A."/>
            <person name="Glavina del Rio T."/>
            <person name="Tice H."/>
            <person name="Bruce D."/>
            <person name="Goodwin L."/>
            <person name="Pitluck S."/>
            <person name="Larimer F."/>
            <person name="Land M.L."/>
            <person name="Hauser L."/>
            <person name="Coates J.D."/>
        </authorList>
    </citation>
    <scope>NUCLEOTIDE SEQUENCE [LARGE SCALE GENOMIC DNA]</scope>
    <source>
        <strain evidence="10 11">2002</strain>
    </source>
</reference>
<accession>B9Z3V2</accession>
<dbReference type="SUPFAM" id="SSF141523">
    <property type="entry name" value="L,D-transpeptidase catalytic domain-like"/>
    <property type="match status" value="1"/>
</dbReference>
<evidence type="ECO:0000256" key="8">
    <source>
        <dbReference type="SAM" id="SignalP"/>
    </source>
</evidence>
<dbReference type="PROSITE" id="PS52029">
    <property type="entry name" value="LD_TPASE"/>
    <property type="match status" value="1"/>
</dbReference>
<feature type="active site" description="Proton donor/acceptor" evidence="7">
    <location>
        <position position="140"/>
    </location>
</feature>
<keyword evidence="11" id="KW-1185">Reference proteome</keyword>
<keyword evidence="3" id="KW-0808">Transferase</keyword>
<dbReference type="EMBL" id="ACIS01000005">
    <property type="protein sequence ID" value="EEG08529.1"/>
    <property type="molecule type" value="Genomic_DNA"/>
</dbReference>
<evidence type="ECO:0000313" key="11">
    <source>
        <dbReference type="Proteomes" id="UP000003165"/>
    </source>
</evidence>
<name>B9Z3V2_9NEIS</name>
<comment type="pathway">
    <text evidence="1 7">Cell wall biogenesis; peptidoglycan biosynthesis.</text>
</comment>
<keyword evidence="4 7" id="KW-0133">Cell shape</keyword>
<feature type="signal peptide" evidence="8">
    <location>
        <begin position="1"/>
        <end position="22"/>
    </location>
</feature>
<feature type="chain" id="PRO_5002895560" evidence="8">
    <location>
        <begin position="23"/>
        <end position="183"/>
    </location>
</feature>
<keyword evidence="6 7" id="KW-0961">Cell wall biogenesis/degradation</keyword>
<evidence type="ECO:0000313" key="10">
    <source>
        <dbReference type="EMBL" id="EEG08529.1"/>
    </source>
</evidence>
<keyword evidence="5 7" id="KW-0573">Peptidoglycan synthesis</keyword>
<evidence type="ECO:0000256" key="4">
    <source>
        <dbReference type="ARBA" id="ARBA00022960"/>
    </source>
</evidence>
<evidence type="ECO:0000256" key="1">
    <source>
        <dbReference type="ARBA" id="ARBA00004752"/>
    </source>
</evidence>
<dbReference type="InterPro" id="IPR005490">
    <property type="entry name" value="LD_TPept_cat_dom"/>
</dbReference>
<evidence type="ECO:0000256" key="3">
    <source>
        <dbReference type="ARBA" id="ARBA00022679"/>
    </source>
</evidence>
<evidence type="ECO:0000259" key="9">
    <source>
        <dbReference type="PROSITE" id="PS52029"/>
    </source>
</evidence>
<dbReference type="CDD" id="cd16913">
    <property type="entry name" value="YkuD_like"/>
    <property type="match status" value="1"/>
</dbReference>
<proteinExistence type="inferred from homology"/>
<evidence type="ECO:0000256" key="7">
    <source>
        <dbReference type="PROSITE-ProRule" id="PRU01373"/>
    </source>
</evidence>
<evidence type="ECO:0000256" key="6">
    <source>
        <dbReference type="ARBA" id="ARBA00023316"/>
    </source>
</evidence>
<dbReference type="Pfam" id="PF03734">
    <property type="entry name" value="YkuD"/>
    <property type="match status" value="1"/>
</dbReference>
<protein>
    <submittedName>
        <fullName evidence="10">ErfK/YbiS/YcfS/YnhG</fullName>
    </submittedName>
</protein>
<dbReference type="UniPathway" id="UPA00219"/>
<dbReference type="GO" id="GO:0071555">
    <property type="term" value="P:cell wall organization"/>
    <property type="evidence" value="ECO:0007669"/>
    <property type="project" value="UniProtKB-UniRule"/>
</dbReference>
<gene>
    <name evidence="10" type="ORF">FuraDRAFT_2037</name>
</gene>
<feature type="domain" description="L,D-TPase catalytic" evidence="9">
    <location>
        <begin position="26"/>
        <end position="183"/>
    </location>
</feature>
<evidence type="ECO:0000256" key="5">
    <source>
        <dbReference type="ARBA" id="ARBA00022984"/>
    </source>
</evidence>
<sequence precursor="true">MARLIRYALTLMWLALSVSTHAGTERWIEVDTAARTLTVYQGSRPLQRFDNISVGRGGVAPLHYHGDGSTPLGSFHIMRIRTPHVFGSFYQLDYPRPEHAEQAFLDGRIDAGTRDDILLAARAGRLPPQFTALGGAIGIHGVGRGSYRIHRDFNWTNGCVALSNAQLHQFASWARLGMRVVIR</sequence>
<dbReference type="RefSeq" id="WP_008954057.1">
    <property type="nucleotide sequence ID" value="NZ_ACIS01000005.1"/>
</dbReference>
<dbReference type="GO" id="GO:0009252">
    <property type="term" value="P:peptidoglycan biosynthetic process"/>
    <property type="evidence" value="ECO:0007669"/>
    <property type="project" value="UniProtKB-UniPathway"/>
</dbReference>
<dbReference type="Proteomes" id="UP000003165">
    <property type="component" value="Unassembled WGS sequence"/>
</dbReference>
<feature type="active site" description="Nucleophile" evidence="7">
    <location>
        <position position="159"/>
    </location>
</feature>
<comment type="similarity">
    <text evidence="2">Belongs to the YkuD family.</text>
</comment>
<dbReference type="GO" id="GO:0004180">
    <property type="term" value="F:carboxypeptidase activity"/>
    <property type="evidence" value="ECO:0007669"/>
    <property type="project" value="UniProtKB-ARBA"/>
</dbReference>
<dbReference type="GO" id="GO:0016740">
    <property type="term" value="F:transferase activity"/>
    <property type="evidence" value="ECO:0007669"/>
    <property type="project" value="UniProtKB-KW"/>
</dbReference>
<organism evidence="10 11">
    <name type="scientific">Pseudogulbenkiania ferrooxidans 2002</name>
    <dbReference type="NCBI Taxonomy" id="279714"/>
    <lineage>
        <taxon>Bacteria</taxon>
        <taxon>Pseudomonadati</taxon>
        <taxon>Pseudomonadota</taxon>
        <taxon>Betaproteobacteria</taxon>
        <taxon>Neisseriales</taxon>
        <taxon>Chromobacteriaceae</taxon>
        <taxon>Pseudogulbenkiania</taxon>
    </lineage>
</organism>
<dbReference type="Gene3D" id="2.40.440.10">
    <property type="entry name" value="L,D-transpeptidase catalytic domain-like"/>
    <property type="match status" value="1"/>
</dbReference>
<dbReference type="AlphaFoldDB" id="B9Z3V2"/>
<dbReference type="eggNOG" id="COG1376">
    <property type="taxonomic scope" value="Bacteria"/>
</dbReference>
<evidence type="ECO:0000256" key="2">
    <source>
        <dbReference type="ARBA" id="ARBA00005992"/>
    </source>
</evidence>
<dbReference type="GO" id="GO:0008360">
    <property type="term" value="P:regulation of cell shape"/>
    <property type="evidence" value="ECO:0007669"/>
    <property type="project" value="UniProtKB-UniRule"/>
</dbReference>
<dbReference type="InterPro" id="IPR038063">
    <property type="entry name" value="Transpep_catalytic_dom"/>
</dbReference>